<keyword evidence="1" id="KW-1185">Reference proteome</keyword>
<organism evidence="1 2">
    <name type="scientific">Rhodamnia argentea</name>
    <dbReference type="NCBI Taxonomy" id="178133"/>
    <lineage>
        <taxon>Eukaryota</taxon>
        <taxon>Viridiplantae</taxon>
        <taxon>Streptophyta</taxon>
        <taxon>Embryophyta</taxon>
        <taxon>Tracheophyta</taxon>
        <taxon>Spermatophyta</taxon>
        <taxon>Magnoliopsida</taxon>
        <taxon>eudicotyledons</taxon>
        <taxon>Gunneridae</taxon>
        <taxon>Pentapetalae</taxon>
        <taxon>rosids</taxon>
        <taxon>malvids</taxon>
        <taxon>Myrtales</taxon>
        <taxon>Myrtaceae</taxon>
        <taxon>Myrtoideae</taxon>
        <taxon>Myrteae</taxon>
        <taxon>Australasian group</taxon>
        <taxon>Rhodamnia</taxon>
    </lineage>
</organism>
<proteinExistence type="predicted"/>
<dbReference type="Proteomes" id="UP000827889">
    <property type="component" value="Chromosome 11"/>
</dbReference>
<reference evidence="2" key="1">
    <citation type="submission" date="2025-08" db="UniProtKB">
        <authorList>
            <consortium name="RefSeq"/>
        </authorList>
    </citation>
    <scope>IDENTIFICATION</scope>
    <source>
        <tissue evidence="2">Leaf</tissue>
    </source>
</reference>
<evidence type="ECO:0000313" key="2">
    <source>
        <dbReference type="RefSeq" id="XP_048128929.1"/>
    </source>
</evidence>
<protein>
    <submittedName>
        <fullName evidence="2">Uncharacterized protein LOC125312914</fullName>
    </submittedName>
</protein>
<dbReference type="GeneID" id="125312914"/>
<sequence>MAEDLINLKQKDLTVVQHEAQFSKLTRFVPPWVDSDVFVARMFEGGLRPQIKALVMPFELKTYRDIAIKASFVEKCLLKVDRDGYDVQKKRHAIEVPQREQDSYSPEGRDSKYLRLQMERDSINLKQNNSTVAEYDLPW</sequence>
<evidence type="ECO:0000313" key="1">
    <source>
        <dbReference type="Proteomes" id="UP000827889"/>
    </source>
</evidence>
<name>A0ABM3GXA9_9MYRT</name>
<accession>A0ABM3GXA9</accession>
<dbReference type="RefSeq" id="XP_048128929.1">
    <property type="nucleotide sequence ID" value="XM_048272972.1"/>
</dbReference>
<gene>
    <name evidence="2" type="primary">LOC125312914</name>
</gene>